<organism evidence="2">
    <name type="scientific">uncultured Thermomicrobiales bacterium</name>
    <dbReference type="NCBI Taxonomy" id="1645740"/>
    <lineage>
        <taxon>Bacteria</taxon>
        <taxon>Pseudomonadati</taxon>
        <taxon>Thermomicrobiota</taxon>
        <taxon>Thermomicrobia</taxon>
        <taxon>Thermomicrobiales</taxon>
        <taxon>environmental samples</taxon>
    </lineage>
</organism>
<feature type="region of interest" description="Disordered" evidence="1">
    <location>
        <begin position="327"/>
        <end position="423"/>
    </location>
</feature>
<feature type="compositionally biased region" description="Basic residues" evidence="1">
    <location>
        <begin position="346"/>
        <end position="357"/>
    </location>
</feature>
<reference evidence="2" key="1">
    <citation type="submission" date="2020-02" db="EMBL/GenBank/DDBJ databases">
        <authorList>
            <person name="Meier V. D."/>
        </authorList>
    </citation>
    <scope>NUCLEOTIDE SEQUENCE</scope>
    <source>
        <strain evidence="2">AVDCRST_MAG73</strain>
    </source>
</reference>
<feature type="compositionally biased region" description="Basic residues" evidence="1">
    <location>
        <begin position="199"/>
        <end position="209"/>
    </location>
</feature>
<feature type="region of interest" description="Disordered" evidence="1">
    <location>
        <begin position="104"/>
        <end position="235"/>
    </location>
</feature>
<name>A0A6J4UQ64_9BACT</name>
<sequence>VTPTAPLLRLGPGRGRFRHGNNLLGRALLRVRRLLDPNARRTRLVSDGDDRGVFAGPARFRDRGGAARPVVRPARAAPGDGPRLRARNRLRAALGGGGHAAGVLRRLDRDRPRDGGDLLRTGVRPDRQLVRAPPIAGAHGADFRRRVRERDLCPARRPLEPGARLARRAGGPGRRPRGGHHPGPRPPVTASTGRPRSGAGRRRPGRRRDARGTPIRPAERRRDGGPARPVVPLAGGRLCLGDAGVRLRHGPSCPVLDRAGVRRPVRRRRRRPGRPPGAAGTVAIHAVGLGGVPPGGGRVAVRDAGGLVGRPVAGGIARRDLDLRRPLRLRGRRRDAGPRRPGGRSVRPRRLRQHQRRAGLGDHRRPRGGPPWLQRPARLVGPLRTGPCLARGPGRPRRAGRPPRHRPLGPDHPGGPGGTRPPL</sequence>
<feature type="compositionally biased region" description="Basic and acidic residues" evidence="1">
    <location>
        <begin position="141"/>
        <end position="159"/>
    </location>
</feature>
<proteinExistence type="predicted"/>
<accession>A0A6J4UQ64</accession>
<evidence type="ECO:0000313" key="2">
    <source>
        <dbReference type="EMBL" id="CAA9557514.1"/>
    </source>
</evidence>
<feature type="non-terminal residue" evidence="2">
    <location>
        <position position="423"/>
    </location>
</feature>
<feature type="compositionally biased region" description="Basic residues" evidence="1">
    <location>
        <begin position="174"/>
        <end position="183"/>
    </location>
</feature>
<feature type="compositionally biased region" description="Basic residues" evidence="1">
    <location>
        <begin position="394"/>
        <end position="407"/>
    </location>
</feature>
<evidence type="ECO:0000256" key="1">
    <source>
        <dbReference type="SAM" id="MobiDB-lite"/>
    </source>
</evidence>
<dbReference type="EMBL" id="CADCWE010000225">
    <property type="protein sequence ID" value="CAA9557514.1"/>
    <property type="molecule type" value="Genomic_DNA"/>
</dbReference>
<gene>
    <name evidence="2" type="ORF">AVDCRST_MAG73-3425</name>
</gene>
<feature type="region of interest" description="Disordered" evidence="1">
    <location>
        <begin position="63"/>
        <end position="82"/>
    </location>
</feature>
<feature type="compositionally biased region" description="Low complexity" evidence="1">
    <location>
        <begin position="66"/>
        <end position="79"/>
    </location>
</feature>
<feature type="compositionally biased region" description="Gly residues" evidence="1">
    <location>
        <begin position="412"/>
        <end position="423"/>
    </location>
</feature>
<feature type="non-terminal residue" evidence="2">
    <location>
        <position position="1"/>
    </location>
</feature>
<dbReference type="AlphaFoldDB" id="A0A6J4UQ64"/>
<protein>
    <submittedName>
        <fullName evidence="2">Uncharacterized protein</fullName>
    </submittedName>
</protein>
<feature type="compositionally biased region" description="Basic and acidic residues" evidence="1">
    <location>
        <begin position="105"/>
        <end position="129"/>
    </location>
</feature>